<dbReference type="CDD" id="cd00200">
    <property type="entry name" value="WD40"/>
    <property type="match status" value="1"/>
</dbReference>
<dbReference type="PANTHER" id="PTHR19853">
    <property type="entry name" value="WD REPEAT CONTAINING PROTEIN 3 WDR3"/>
    <property type="match status" value="1"/>
</dbReference>
<evidence type="ECO:0000256" key="1">
    <source>
        <dbReference type="ARBA" id="ARBA00022574"/>
    </source>
</evidence>
<dbReference type="SUPFAM" id="SSF50998">
    <property type="entry name" value="Quinoprotein alcohol dehydrogenase-like"/>
    <property type="match status" value="1"/>
</dbReference>
<feature type="repeat" description="WD" evidence="3">
    <location>
        <begin position="113"/>
        <end position="145"/>
    </location>
</feature>
<reference evidence="5" key="1">
    <citation type="submission" date="2023-08" db="EMBL/GenBank/DDBJ databases">
        <title>Draft sequence of the Babesia gibsoni genome.</title>
        <authorList>
            <person name="Yamagishi J.Y."/>
            <person name="Xuan X.X."/>
        </authorList>
    </citation>
    <scope>NUCLEOTIDE SEQUENCE</scope>
    <source>
        <strain evidence="5">Azabu</strain>
    </source>
</reference>
<dbReference type="GO" id="GO:0030515">
    <property type="term" value="F:snoRNA binding"/>
    <property type="evidence" value="ECO:0007669"/>
    <property type="project" value="TreeGrafter"/>
</dbReference>
<evidence type="ECO:0000256" key="4">
    <source>
        <dbReference type="SAM" id="Coils"/>
    </source>
</evidence>
<gene>
    <name evidence="5" type="ORF">BgAZ_208930</name>
</gene>
<dbReference type="Gene3D" id="2.130.10.10">
    <property type="entry name" value="YVTN repeat-like/Quinoprotein amine dehydrogenase"/>
    <property type="match status" value="5"/>
</dbReference>
<dbReference type="InterPro" id="IPR011047">
    <property type="entry name" value="Quinoprotein_ADH-like_sf"/>
</dbReference>
<dbReference type="GO" id="GO:0032040">
    <property type="term" value="C:small-subunit processome"/>
    <property type="evidence" value="ECO:0007669"/>
    <property type="project" value="TreeGrafter"/>
</dbReference>
<dbReference type="InterPro" id="IPR051570">
    <property type="entry name" value="TBC1_cilium_biogenesis"/>
</dbReference>
<dbReference type="PRINTS" id="PR00320">
    <property type="entry name" value="GPROTEINBRPT"/>
</dbReference>
<dbReference type="PROSITE" id="PS50082">
    <property type="entry name" value="WD_REPEATS_2"/>
    <property type="match status" value="4"/>
</dbReference>
<dbReference type="GO" id="GO:0034388">
    <property type="term" value="C:Pwp2p-containing subcomplex of 90S preribosome"/>
    <property type="evidence" value="ECO:0007669"/>
    <property type="project" value="TreeGrafter"/>
</dbReference>
<evidence type="ECO:0000313" key="6">
    <source>
        <dbReference type="Proteomes" id="UP001230268"/>
    </source>
</evidence>
<sequence length="1032" mass="116485">MVKSYLRYVLEDSFGTVASRACRSIIPLSQDFVITGHDETVSAWNCRTGEAKVHLQAKPNDHHTSSNVTCFLYTNKEQRWIYAGYSDGSIRRFELNGNINNEYKEVVNEDFTLQGHKGAVTCLSLSPSQQMLASGSQDCSIILWDTAGDLGLFKLEGHKNEVSDLRFVKHNTSSEGQVKSRKVTNGGHFLKSGDDILGFLISISKDCIIRIWDLTSQLCIQTVIHSTAELYGLAINSDESRMYASGAENQIRCYKLDMSGAEKDENSPYDIPLYAKELPALNRPDTHGRCRKLCILYPGPKDSVSNPKSGDSVKTMDIEQKGLMLCVTNHFIVFYRLYDSNEAEKRKKRRHKRVLEKQKARCNKLREAVRAAGRTVAMEFDSIESEISHLQKILSGMPIYQDSEADENSENKPQEQAATDEVNYMFVVNALEKIASFQTFSNGFAVGHANNTISVWRLNLAKLLSQKGVDDDDMESLSSLCERVHYLNGIGHHNSIVGLSVSPNDMMIASLSADSLKVWNSHTHHCVRTVECKAATCAYFVAGNKHVLVGTGSGELQVVYLDTCEVQEVFKLSPDSSKRSSDFDVVCMAEHPGHFSFAAAFRDRSVRLFEYVLKKKGTQEVLTVKELSNTSVPDDPTDIKYSNDGKLLAVSLHNNNIQTFYTDSMKMFLSLYGHKLPVTSIDISSDGTLLASSSLDKTVKIWGLDYGNIHRSLLGHANAVLKCRWINDTHYLITAGMDAIIKVWDCDTYDLICQLRGHNTAVRSIALSSDTHFFVSASDYSTIRLWKRSEEQIFLSEEREKELELQLEHEAVRDDLNQAIPVDRDTLNNKATRKTMESVKATEQLMQIIDEAEQYRMALEDHAKHVEEVEQITSGNHALSRYGNPDVSVPKEPDAPLELFNRTPTEHVMMAVCSLNHSVIHEVLIALPFIYAEKLLYYITKSLETYKESCLQGKVNLHTIEIPCKAALLLVQIYFRQFYALRHQRSLIAKLEKLLPWALKHERERLMQNKTVMEYLKTLLDADDSGKRLRGL</sequence>
<dbReference type="Proteomes" id="UP001230268">
    <property type="component" value="Unassembled WGS sequence"/>
</dbReference>
<feature type="repeat" description="WD" evidence="3">
    <location>
        <begin position="713"/>
        <end position="745"/>
    </location>
</feature>
<protein>
    <submittedName>
        <fullName evidence="5">Wd repeat containing protein 3</fullName>
    </submittedName>
</protein>
<evidence type="ECO:0000313" key="5">
    <source>
        <dbReference type="EMBL" id="KAK1444017.1"/>
    </source>
</evidence>
<dbReference type="InterPro" id="IPR020472">
    <property type="entry name" value="WD40_PAC1"/>
</dbReference>
<dbReference type="SMART" id="SM00320">
    <property type="entry name" value="WD40"/>
    <property type="match status" value="11"/>
</dbReference>
<keyword evidence="6" id="KW-1185">Reference proteome</keyword>
<keyword evidence="1 3" id="KW-0853">WD repeat</keyword>
<evidence type="ECO:0000256" key="2">
    <source>
        <dbReference type="ARBA" id="ARBA00022737"/>
    </source>
</evidence>
<dbReference type="EMBL" id="JAVEPI010000002">
    <property type="protein sequence ID" value="KAK1444017.1"/>
    <property type="molecule type" value="Genomic_DNA"/>
</dbReference>
<dbReference type="AlphaFoldDB" id="A0AAD8PET9"/>
<feature type="repeat" description="WD" evidence="3">
    <location>
        <begin position="755"/>
        <end position="796"/>
    </location>
</feature>
<evidence type="ECO:0000256" key="3">
    <source>
        <dbReference type="PROSITE-ProRule" id="PRU00221"/>
    </source>
</evidence>
<dbReference type="InterPro" id="IPR001680">
    <property type="entry name" value="WD40_rpt"/>
</dbReference>
<dbReference type="InterPro" id="IPR015943">
    <property type="entry name" value="WD40/YVTN_repeat-like_dom_sf"/>
</dbReference>
<name>A0AAD8PET9_BABGI</name>
<dbReference type="PANTHER" id="PTHR19853:SF0">
    <property type="entry name" value="WD REPEAT-CONTAINING PROTEIN 3"/>
    <property type="match status" value="1"/>
</dbReference>
<keyword evidence="4" id="KW-0175">Coiled coil</keyword>
<keyword evidence="2" id="KW-0677">Repeat</keyword>
<feature type="repeat" description="WD" evidence="3">
    <location>
        <begin position="671"/>
        <end position="712"/>
    </location>
</feature>
<proteinExistence type="predicted"/>
<dbReference type="SUPFAM" id="SSF50978">
    <property type="entry name" value="WD40 repeat-like"/>
    <property type="match status" value="1"/>
</dbReference>
<accession>A0AAD8PET9</accession>
<comment type="caution">
    <text evidence="5">The sequence shown here is derived from an EMBL/GenBank/DDBJ whole genome shotgun (WGS) entry which is preliminary data.</text>
</comment>
<dbReference type="Pfam" id="PF25173">
    <property type="entry name" value="Beta-prop_WDR3_1st"/>
    <property type="match status" value="1"/>
</dbReference>
<dbReference type="InterPro" id="IPR036322">
    <property type="entry name" value="WD40_repeat_dom_sf"/>
</dbReference>
<dbReference type="Pfam" id="PF25172">
    <property type="entry name" value="Beta-prop_WDR3_2nd"/>
    <property type="match status" value="1"/>
</dbReference>
<feature type="coiled-coil region" evidence="4">
    <location>
        <begin position="341"/>
        <end position="375"/>
    </location>
</feature>
<dbReference type="GO" id="GO:0030490">
    <property type="term" value="P:maturation of SSU-rRNA"/>
    <property type="evidence" value="ECO:0007669"/>
    <property type="project" value="TreeGrafter"/>
</dbReference>
<organism evidence="5 6">
    <name type="scientific">Babesia gibsoni</name>
    <dbReference type="NCBI Taxonomy" id="33632"/>
    <lineage>
        <taxon>Eukaryota</taxon>
        <taxon>Sar</taxon>
        <taxon>Alveolata</taxon>
        <taxon>Apicomplexa</taxon>
        <taxon>Aconoidasida</taxon>
        <taxon>Piroplasmida</taxon>
        <taxon>Babesiidae</taxon>
        <taxon>Babesia</taxon>
    </lineage>
</organism>
<dbReference type="PROSITE" id="PS50294">
    <property type="entry name" value="WD_REPEATS_REGION"/>
    <property type="match status" value="4"/>
</dbReference>